<feature type="repeat" description="PPR" evidence="2">
    <location>
        <begin position="497"/>
        <end position="531"/>
    </location>
</feature>
<sequence>MTKCYDADEVTATGMAVEGFWADAGIAATDIVTQGDAGDESGDPDRAVRYSQISCPEGPAEHRRCYAGDMFGEKALLEKTRRSATVRAVTQVEAVLLLKRAAFERMLGPLSQLQEMHYLCDPRLPCKKQARSLAVVALQRAQNAGTRTPAEIQRVLAPLKEAGSWKPLLQSLKGHADLIYSVVKAILSARLPGLDHACFTIAISACASQWEWACDLFTSMTRAALEPNSISYNALITCCEKGRQWHRALVLLSAMGDNADVFSFSAAISACEKCGHWQIALQLFENMATARVTADEIGFNAAISACEKGGQWPSAAQLLQRMAIRRCLASVVSFSAAISACATEWLAALCMLESMESTQADESMKPVKSNEVTFNALLNCCEKSWQHGLSIADMRQLQLLPDVVTLSTSLSTRFGQWPRALSRFRSFSATSLNLVTFNAMIHTCESSWPLALELFTELGSPDVVSFGSVAAALCRGAKLKEAVQLMKQMTAADLRIDLVSFNASMTSCQAVGRWQEAFFLVDFMLQIEISPDVTSFSCIVTSAAQASWRLALSSFKETMNRVGFCAAINACEKGQRWPQAIHLLQMLRLRADVPSFNAALSCLEGQ</sequence>
<proteinExistence type="predicted"/>
<dbReference type="InterPro" id="IPR002885">
    <property type="entry name" value="PPR_rpt"/>
</dbReference>
<dbReference type="PROSITE" id="PS51375">
    <property type="entry name" value="PPR"/>
    <property type="match status" value="3"/>
</dbReference>
<dbReference type="InterPro" id="IPR011990">
    <property type="entry name" value="TPR-like_helical_dom_sf"/>
</dbReference>
<dbReference type="PROSITE" id="PS00889">
    <property type="entry name" value="CNMP_BINDING_2"/>
    <property type="match status" value="1"/>
</dbReference>
<dbReference type="InterPro" id="IPR018488">
    <property type="entry name" value="cNMP-bd_CS"/>
</dbReference>
<dbReference type="Proteomes" id="UP001152797">
    <property type="component" value="Unassembled WGS sequence"/>
</dbReference>
<evidence type="ECO:0000256" key="1">
    <source>
        <dbReference type="ARBA" id="ARBA00022737"/>
    </source>
</evidence>
<keyword evidence="6" id="KW-1185">Reference proteome</keyword>
<dbReference type="SUPFAM" id="SSF51206">
    <property type="entry name" value="cAMP-binding domain-like"/>
    <property type="match status" value="1"/>
</dbReference>
<dbReference type="Pfam" id="PF13812">
    <property type="entry name" value="PPR_3"/>
    <property type="match status" value="1"/>
</dbReference>
<dbReference type="InterPro" id="IPR018490">
    <property type="entry name" value="cNMP-bd_dom_sf"/>
</dbReference>
<dbReference type="CDD" id="cd00038">
    <property type="entry name" value="CAP_ED"/>
    <property type="match status" value="1"/>
</dbReference>
<gene>
    <name evidence="4" type="ORF">C1SCF055_LOCUS43737</name>
</gene>
<evidence type="ECO:0000259" key="3">
    <source>
        <dbReference type="PROSITE" id="PS50042"/>
    </source>
</evidence>
<dbReference type="EMBL" id="CAMXCT030006737">
    <property type="protein sequence ID" value="CAL4806535.1"/>
    <property type="molecule type" value="Genomic_DNA"/>
</dbReference>
<dbReference type="EMBL" id="CAMXCT020006737">
    <property type="protein sequence ID" value="CAL1172598.1"/>
    <property type="molecule type" value="Genomic_DNA"/>
</dbReference>
<comment type="caution">
    <text evidence="4">The sequence shown here is derived from an EMBL/GenBank/DDBJ whole genome shotgun (WGS) entry which is preliminary data.</text>
</comment>
<keyword evidence="1" id="KW-0677">Repeat</keyword>
<organism evidence="4">
    <name type="scientific">Cladocopium goreaui</name>
    <dbReference type="NCBI Taxonomy" id="2562237"/>
    <lineage>
        <taxon>Eukaryota</taxon>
        <taxon>Sar</taxon>
        <taxon>Alveolata</taxon>
        <taxon>Dinophyceae</taxon>
        <taxon>Suessiales</taxon>
        <taxon>Symbiodiniaceae</taxon>
        <taxon>Cladocopium</taxon>
    </lineage>
</organism>
<dbReference type="AlphaFoldDB" id="A0A9P1M4Y0"/>
<dbReference type="InterPro" id="IPR000595">
    <property type="entry name" value="cNMP-bd_dom"/>
</dbReference>
<dbReference type="Gene3D" id="2.60.120.10">
    <property type="entry name" value="Jelly Rolls"/>
    <property type="match status" value="1"/>
</dbReference>
<dbReference type="Gene3D" id="1.25.40.10">
    <property type="entry name" value="Tetratricopeptide repeat domain"/>
    <property type="match status" value="3"/>
</dbReference>
<dbReference type="EMBL" id="CAMXCT010006737">
    <property type="protein sequence ID" value="CAI4019223.1"/>
    <property type="molecule type" value="Genomic_DNA"/>
</dbReference>
<reference evidence="4" key="1">
    <citation type="submission" date="2022-10" db="EMBL/GenBank/DDBJ databases">
        <authorList>
            <person name="Chen Y."/>
            <person name="Dougan E. K."/>
            <person name="Chan C."/>
            <person name="Rhodes N."/>
            <person name="Thang M."/>
        </authorList>
    </citation>
    <scope>NUCLEOTIDE SEQUENCE</scope>
</reference>
<feature type="repeat" description="PPR" evidence="2">
    <location>
        <begin position="260"/>
        <end position="294"/>
    </location>
</feature>
<feature type="repeat" description="PPR" evidence="2">
    <location>
        <begin position="462"/>
        <end position="496"/>
    </location>
</feature>
<evidence type="ECO:0000313" key="5">
    <source>
        <dbReference type="EMBL" id="CAL4806535.1"/>
    </source>
</evidence>
<evidence type="ECO:0000256" key="2">
    <source>
        <dbReference type="PROSITE-ProRule" id="PRU00708"/>
    </source>
</evidence>
<dbReference type="PANTHER" id="PTHR47942:SF63">
    <property type="entry name" value="PENTATRICOPEPTIDE REPEAT-CONTAINING PROTEIN"/>
    <property type="match status" value="1"/>
</dbReference>
<reference evidence="5 6" key="2">
    <citation type="submission" date="2024-05" db="EMBL/GenBank/DDBJ databases">
        <authorList>
            <person name="Chen Y."/>
            <person name="Shah S."/>
            <person name="Dougan E. K."/>
            <person name="Thang M."/>
            <person name="Chan C."/>
        </authorList>
    </citation>
    <scope>NUCLEOTIDE SEQUENCE [LARGE SCALE GENOMIC DNA]</scope>
</reference>
<dbReference type="PANTHER" id="PTHR47942">
    <property type="entry name" value="TETRATRICOPEPTIDE REPEAT (TPR)-LIKE SUPERFAMILY PROTEIN-RELATED"/>
    <property type="match status" value="1"/>
</dbReference>
<dbReference type="InterPro" id="IPR051222">
    <property type="entry name" value="PPR/CCM1_RNA-binding"/>
</dbReference>
<name>A0A9P1M4Y0_9DINO</name>
<dbReference type="PROSITE" id="PS50042">
    <property type="entry name" value="CNMP_BINDING_3"/>
    <property type="match status" value="1"/>
</dbReference>
<evidence type="ECO:0000313" key="6">
    <source>
        <dbReference type="Proteomes" id="UP001152797"/>
    </source>
</evidence>
<dbReference type="PRINTS" id="PR00103">
    <property type="entry name" value="CAMPKINASE"/>
</dbReference>
<protein>
    <recommendedName>
        <fullName evidence="3">Cyclic nucleotide-binding domain-containing protein</fullName>
    </recommendedName>
</protein>
<dbReference type="InterPro" id="IPR014710">
    <property type="entry name" value="RmlC-like_jellyroll"/>
</dbReference>
<feature type="domain" description="Cyclic nucleotide-binding" evidence="3">
    <location>
        <begin position="68"/>
        <end position="118"/>
    </location>
</feature>
<dbReference type="Pfam" id="PF01535">
    <property type="entry name" value="PPR"/>
    <property type="match status" value="3"/>
</dbReference>
<accession>A0A9P1M4Y0</accession>
<dbReference type="OrthoDB" id="185373at2759"/>
<evidence type="ECO:0000313" key="4">
    <source>
        <dbReference type="EMBL" id="CAI4019223.1"/>
    </source>
</evidence>